<evidence type="ECO:0000313" key="2">
    <source>
        <dbReference type="EMBL" id="SFN25170.1"/>
    </source>
</evidence>
<feature type="transmembrane region" description="Helical" evidence="1">
    <location>
        <begin position="70"/>
        <end position="89"/>
    </location>
</feature>
<feature type="transmembrane region" description="Helical" evidence="1">
    <location>
        <begin position="34"/>
        <end position="50"/>
    </location>
</feature>
<evidence type="ECO:0000313" key="3">
    <source>
        <dbReference type="Proteomes" id="UP000199153"/>
    </source>
</evidence>
<keyword evidence="1" id="KW-0812">Transmembrane</keyword>
<feature type="transmembrane region" description="Helical" evidence="1">
    <location>
        <begin position="9"/>
        <end position="28"/>
    </location>
</feature>
<dbReference type="STRING" id="287099.SAMN05660413_00043"/>
<gene>
    <name evidence="2" type="ORF">SAMN05660413_00043</name>
</gene>
<name>A0A1I4XIW6_9FLAO</name>
<evidence type="ECO:0000256" key="1">
    <source>
        <dbReference type="SAM" id="Phobius"/>
    </source>
</evidence>
<protein>
    <submittedName>
        <fullName evidence="2">Uncharacterized protein</fullName>
    </submittedName>
</protein>
<keyword evidence="1" id="KW-0472">Membrane</keyword>
<dbReference type="EMBL" id="FOVL01000001">
    <property type="protein sequence ID" value="SFN25170.1"/>
    <property type="molecule type" value="Genomic_DNA"/>
</dbReference>
<reference evidence="2 3" key="1">
    <citation type="submission" date="2016-10" db="EMBL/GenBank/DDBJ databases">
        <authorList>
            <person name="de Groot N.N."/>
        </authorList>
    </citation>
    <scope>NUCLEOTIDE SEQUENCE [LARGE SCALE GENOMIC DNA]</scope>
    <source>
        <strain evidence="2 3">DSM 17794</strain>
    </source>
</reference>
<keyword evidence="3" id="KW-1185">Reference proteome</keyword>
<dbReference type="Proteomes" id="UP000199153">
    <property type="component" value="Unassembled WGS sequence"/>
</dbReference>
<dbReference type="AlphaFoldDB" id="A0A1I4XIW6"/>
<proteinExistence type="predicted"/>
<keyword evidence="1" id="KW-1133">Transmembrane helix</keyword>
<sequence length="90" mass="9807">MNAETFKGAGYVIGAIIGFAAAITAFVITENIAISIPLLVGLAIPLGMAIEQKFQVQAREKDTRRRKLWFTLLAVGILLFVSIVLITKFI</sequence>
<accession>A0A1I4XIW6</accession>
<organism evidence="2 3">
    <name type="scientific">Salegentibacter flavus</name>
    <dbReference type="NCBI Taxonomy" id="287099"/>
    <lineage>
        <taxon>Bacteria</taxon>
        <taxon>Pseudomonadati</taxon>
        <taxon>Bacteroidota</taxon>
        <taxon>Flavobacteriia</taxon>
        <taxon>Flavobacteriales</taxon>
        <taxon>Flavobacteriaceae</taxon>
        <taxon>Salegentibacter</taxon>
    </lineage>
</organism>